<evidence type="ECO:0000259" key="13">
    <source>
        <dbReference type="Pfam" id="PF00892"/>
    </source>
</evidence>
<keyword evidence="11 12" id="KW-0472">Membrane</keyword>
<dbReference type="PANTHER" id="PTHR30561">
    <property type="entry name" value="SMR FAMILY PROTON-DEPENDENT DRUG EFFLUX TRANSPORTER SUGE"/>
    <property type="match status" value="1"/>
</dbReference>
<dbReference type="OrthoDB" id="532141at2"/>
<keyword evidence="9 12" id="KW-1133">Transmembrane helix</keyword>
<dbReference type="HOGENOM" id="CLU_2141766_0_0_3"/>
<accession>B8HVA5</accession>
<dbReference type="GO" id="GO:0009103">
    <property type="term" value="P:lipopolysaccharide biosynthetic process"/>
    <property type="evidence" value="ECO:0007669"/>
    <property type="project" value="UniProtKB-KW"/>
</dbReference>
<evidence type="ECO:0000256" key="8">
    <source>
        <dbReference type="ARBA" id="ARBA00022985"/>
    </source>
</evidence>
<name>B8HVA5_CYAP4</name>
<evidence type="ECO:0000256" key="3">
    <source>
        <dbReference type="ARBA" id="ARBA00022475"/>
    </source>
</evidence>
<keyword evidence="3" id="KW-1003">Cell membrane</keyword>
<dbReference type="SUPFAM" id="SSF103481">
    <property type="entry name" value="Multidrug resistance efflux transporter EmrE"/>
    <property type="match status" value="1"/>
</dbReference>
<keyword evidence="6" id="KW-0441">Lipid A biosynthesis</keyword>
<dbReference type="InterPro" id="IPR000390">
    <property type="entry name" value="Small_drug/metabolite_transptr"/>
</dbReference>
<reference evidence="14" key="1">
    <citation type="submission" date="2009-01" db="EMBL/GenBank/DDBJ databases">
        <title>Complete sequence of chromosome Cyanothece sp. PCC 7425.</title>
        <authorList>
            <consortium name="US DOE Joint Genome Institute"/>
            <person name="Lucas S."/>
            <person name="Copeland A."/>
            <person name="Lapidus A."/>
            <person name="Glavina del Rio T."/>
            <person name="Dalin E."/>
            <person name="Tice H."/>
            <person name="Bruce D."/>
            <person name="Goodwin L."/>
            <person name="Pitluck S."/>
            <person name="Sims D."/>
            <person name="Meineke L."/>
            <person name="Brettin T."/>
            <person name="Detter J.C."/>
            <person name="Han C."/>
            <person name="Larimer F."/>
            <person name="Land M."/>
            <person name="Hauser L."/>
            <person name="Kyrpides N."/>
            <person name="Ovchinnikova G."/>
            <person name="Liberton M."/>
            <person name="Stoeckel J."/>
            <person name="Banerjee A."/>
            <person name="Singh A."/>
            <person name="Page L."/>
            <person name="Sato H."/>
            <person name="Zhao L."/>
            <person name="Sherman L."/>
            <person name="Pakrasi H."/>
            <person name="Richardson P."/>
        </authorList>
    </citation>
    <scope>NUCLEOTIDE SEQUENCE</scope>
    <source>
        <strain evidence="14">PCC 7425</strain>
    </source>
</reference>
<comment type="subcellular location">
    <subcellularLocation>
        <location evidence="1">Cell membrane</location>
        <topology evidence="1">Multi-pass membrane protein</topology>
    </subcellularLocation>
</comment>
<keyword evidence="8" id="KW-0448">Lipopolysaccharide biosynthesis</keyword>
<feature type="domain" description="EamA" evidence="13">
    <location>
        <begin position="6"/>
        <end position="106"/>
    </location>
</feature>
<feature type="transmembrane region" description="Helical" evidence="12">
    <location>
        <begin position="37"/>
        <end position="56"/>
    </location>
</feature>
<dbReference type="Pfam" id="PF00892">
    <property type="entry name" value="EamA"/>
    <property type="match status" value="1"/>
</dbReference>
<evidence type="ECO:0000256" key="9">
    <source>
        <dbReference type="ARBA" id="ARBA00022989"/>
    </source>
</evidence>
<sequence>MPNYLFTILLIIATVGLNTFAQTFLKLGSGLASLNSYLIAGVLAYGLSTVSYVYVLKHLNLSVAYPVIIGLTIFTTTIAGGYLLGEKISLIQWTGVGLMLSGLFAICFWKA</sequence>
<dbReference type="EMBL" id="CP001344">
    <property type="protein sequence ID" value="ACL44557.1"/>
    <property type="molecule type" value="Genomic_DNA"/>
</dbReference>
<dbReference type="GO" id="GO:0005886">
    <property type="term" value="C:plasma membrane"/>
    <property type="evidence" value="ECO:0007669"/>
    <property type="project" value="UniProtKB-SubCell"/>
</dbReference>
<keyword evidence="10" id="KW-0443">Lipid metabolism</keyword>
<dbReference type="AlphaFoldDB" id="B8HVA5"/>
<evidence type="ECO:0000256" key="6">
    <source>
        <dbReference type="ARBA" id="ARBA00022556"/>
    </source>
</evidence>
<keyword evidence="7 12" id="KW-0812">Transmembrane</keyword>
<organism evidence="14">
    <name type="scientific">Cyanothece sp. (strain PCC 7425 / ATCC 29141)</name>
    <dbReference type="NCBI Taxonomy" id="395961"/>
    <lineage>
        <taxon>Bacteria</taxon>
        <taxon>Bacillati</taxon>
        <taxon>Cyanobacteriota</taxon>
        <taxon>Cyanophyceae</taxon>
        <taxon>Gomontiellales</taxon>
        <taxon>Cyanothecaceae</taxon>
        <taxon>Cyanothece</taxon>
    </lineage>
</organism>
<protein>
    <submittedName>
        <fullName evidence="14">Small multidrug resistance protein</fullName>
    </submittedName>
</protein>
<evidence type="ECO:0000256" key="1">
    <source>
        <dbReference type="ARBA" id="ARBA00004651"/>
    </source>
</evidence>
<feature type="transmembrane region" description="Helical" evidence="12">
    <location>
        <begin position="63"/>
        <end position="84"/>
    </location>
</feature>
<evidence type="ECO:0000256" key="12">
    <source>
        <dbReference type="SAM" id="Phobius"/>
    </source>
</evidence>
<gene>
    <name evidence="14" type="ordered locus">Cyan7425_2196</name>
</gene>
<dbReference type="KEGG" id="cyn:Cyan7425_2196"/>
<dbReference type="InterPro" id="IPR000620">
    <property type="entry name" value="EamA_dom"/>
</dbReference>
<dbReference type="eggNOG" id="COG2076">
    <property type="taxonomic scope" value="Bacteria"/>
</dbReference>
<dbReference type="PANTHER" id="PTHR30561:SF9">
    <property type="entry name" value="4-AMINO-4-DEOXY-L-ARABINOSE-PHOSPHOUNDECAPRENOL FLIPPASE SUBUNIT ARNF-RELATED"/>
    <property type="match status" value="1"/>
</dbReference>
<evidence type="ECO:0000256" key="2">
    <source>
        <dbReference type="ARBA" id="ARBA00007362"/>
    </source>
</evidence>
<evidence type="ECO:0000256" key="10">
    <source>
        <dbReference type="ARBA" id="ARBA00023098"/>
    </source>
</evidence>
<dbReference type="STRING" id="395961.Cyan7425_2196"/>
<evidence type="ECO:0000256" key="5">
    <source>
        <dbReference type="ARBA" id="ARBA00022519"/>
    </source>
</evidence>
<dbReference type="InterPro" id="IPR037185">
    <property type="entry name" value="EmrE-like"/>
</dbReference>
<keyword evidence="4" id="KW-0444">Lipid biosynthesis</keyword>
<proteinExistence type="inferred from homology"/>
<feature type="transmembrane region" description="Helical" evidence="12">
    <location>
        <begin position="90"/>
        <end position="109"/>
    </location>
</feature>
<dbReference type="GO" id="GO:0022857">
    <property type="term" value="F:transmembrane transporter activity"/>
    <property type="evidence" value="ECO:0007669"/>
    <property type="project" value="InterPro"/>
</dbReference>
<evidence type="ECO:0000256" key="4">
    <source>
        <dbReference type="ARBA" id="ARBA00022516"/>
    </source>
</evidence>
<dbReference type="Gene3D" id="1.10.3730.20">
    <property type="match status" value="1"/>
</dbReference>
<comment type="similarity">
    <text evidence="2">Belongs to the EamA transporter family.</text>
</comment>
<evidence type="ECO:0000256" key="11">
    <source>
        <dbReference type="ARBA" id="ARBA00023136"/>
    </source>
</evidence>
<keyword evidence="5" id="KW-0997">Cell inner membrane</keyword>
<evidence type="ECO:0000256" key="7">
    <source>
        <dbReference type="ARBA" id="ARBA00022692"/>
    </source>
</evidence>
<evidence type="ECO:0000313" key="14">
    <source>
        <dbReference type="EMBL" id="ACL44557.1"/>
    </source>
</evidence>